<organism evidence="2 3">
    <name type="scientific">Rhizobium tibeticum</name>
    <dbReference type="NCBI Taxonomy" id="501024"/>
    <lineage>
        <taxon>Bacteria</taxon>
        <taxon>Pseudomonadati</taxon>
        <taxon>Pseudomonadota</taxon>
        <taxon>Alphaproteobacteria</taxon>
        <taxon>Hyphomicrobiales</taxon>
        <taxon>Rhizobiaceae</taxon>
        <taxon>Rhizobium/Agrobacterium group</taxon>
        <taxon>Rhizobium</taxon>
    </lineage>
</organism>
<dbReference type="EMBL" id="FOCV01000102">
    <property type="protein sequence ID" value="SEP35047.1"/>
    <property type="molecule type" value="Genomic_DNA"/>
</dbReference>
<evidence type="ECO:0000313" key="3">
    <source>
        <dbReference type="Proteomes" id="UP000198939"/>
    </source>
</evidence>
<evidence type="ECO:0000313" key="2">
    <source>
        <dbReference type="EMBL" id="SEP35047.1"/>
    </source>
</evidence>
<sequence>ASERPVNNVKPKNARGGTTKAQKSSTPSAQSDVSAAAAPPGSSKPGPNELPVNSAKPMNAQGGNTAVSPILKTSILINRGPLAGVAWSNDRARPPAVLAEYDHEQY</sequence>
<comment type="caution">
    <text evidence="2">The sequence shown here is derived from an EMBL/GenBank/DDBJ whole genome shotgun (WGS) entry which is preliminary data.</text>
</comment>
<keyword evidence="3" id="KW-1185">Reference proteome</keyword>
<feature type="compositionally biased region" description="Polar residues" evidence="1">
    <location>
        <begin position="19"/>
        <end position="33"/>
    </location>
</feature>
<feature type="compositionally biased region" description="Low complexity" evidence="1">
    <location>
        <begin position="34"/>
        <end position="47"/>
    </location>
</feature>
<name>A0ABY1AYW9_9HYPH</name>
<gene>
    <name evidence="2" type="ORF">SAMN05216228_11021</name>
</gene>
<reference evidence="2 3" key="1">
    <citation type="submission" date="2016-10" db="EMBL/GenBank/DDBJ databases">
        <authorList>
            <person name="Varghese N."/>
            <person name="Submissions S."/>
        </authorList>
    </citation>
    <scope>NUCLEOTIDE SEQUENCE [LARGE SCALE GENOMIC DNA]</scope>
    <source>
        <strain evidence="2 3">CGMCC 1.7071</strain>
    </source>
</reference>
<accession>A0ABY1AYW9</accession>
<feature type="non-terminal residue" evidence="2">
    <location>
        <position position="1"/>
    </location>
</feature>
<proteinExistence type="predicted"/>
<protein>
    <submittedName>
        <fullName evidence="2">Uncharacterized protein</fullName>
    </submittedName>
</protein>
<dbReference type="Proteomes" id="UP000198939">
    <property type="component" value="Unassembled WGS sequence"/>
</dbReference>
<evidence type="ECO:0000256" key="1">
    <source>
        <dbReference type="SAM" id="MobiDB-lite"/>
    </source>
</evidence>
<feature type="region of interest" description="Disordered" evidence="1">
    <location>
        <begin position="1"/>
        <end position="65"/>
    </location>
</feature>